<evidence type="ECO:0000313" key="9">
    <source>
        <dbReference type="Proteomes" id="UP001303473"/>
    </source>
</evidence>
<comment type="similarity">
    <text evidence="2">Belongs to the major facilitator superfamily. TCR/Tet family.</text>
</comment>
<feature type="transmembrane region" description="Helical" evidence="7">
    <location>
        <begin position="176"/>
        <end position="199"/>
    </location>
</feature>
<evidence type="ECO:0000256" key="6">
    <source>
        <dbReference type="ARBA" id="ARBA00023136"/>
    </source>
</evidence>
<evidence type="ECO:0000256" key="2">
    <source>
        <dbReference type="ARBA" id="ARBA00007520"/>
    </source>
</evidence>
<organism evidence="8 9">
    <name type="scientific">Diplogelasinospora grovesii</name>
    <dbReference type="NCBI Taxonomy" id="303347"/>
    <lineage>
        <taxon>Eukaryota</taxon>
        <taxon>Fungi</taxon>
        <taxon>Dikarya</taxon>
        <taxon>Ascomycota</taxon>
        <taxon>Pezizomycotina</taxon>
        <taxon>Sordariomycetes</taxon>
        <taxon>Sordariomycetidae</taxon>
        <taxon>Sordariales</taxon>
        <taxon>Diplogelasinosporaceae</taxon>
        <taxon>Diplogelasinospora</taxon>
    </lineage>
</organism>
<dbReference type="EMBL" id="MU853934">
    <property type="protein sequence ID" value="KAK3935214.1"/>
    <property type="molecule type" value="Genomic_DNA"/>
</dbReference>
<feature type="transmembrane region" description="Helical" evidence="7">
    <location>
        <begin position="111"/>
        <end position="131"/>
    </location>
</feature>
<keyword evidence="5 7" id="KW-1133">Transmembrane helix</keyword>
<dbReference type="GO" id="GO:0005886">
    <property type="term" value="C:plasma membrane"/>
    <property type="evidence" value="ECO:0007669"/>
    <property type="project" value="TreeGrafter"/>
</dbReference>
<dbReference type="Gene3D" id="1.20.1250.20">
    <property type="entry name" value="MFS general substrate transporter like domains"/>
    <property type="match status" value="1"/>
</dbReference>
<feature type="transmembrane region" description="Helical" evidence="7">
    <location>
        <begin position="70"/>
        <end position="91"/>
    </location>
</feature>
<sequence>TLIIGALAAPVYLIYLPNVDPNKGKGVRERLRCVDFLGLVLIGVAWVLFSIGFTMAGINPDWPWDDRKTIAVLVVFGVVWVAAVMQQYYMIGTRKEKRAFPGHLLTSRTQVLLCAVTSCATSSLFVVLYYIPIYFQFVHSDTATQAAVRLLPFVVVTVVTNIGCGQLLSKINIPYMGIYLLAGVLIAVGGSLMTVYIGHEDVSEGAIYGFTIITAVGTGLTLQTGYAVATLSVPPGSEGHAINLQNVSQVGGTVICAVIARQVFQSAAVSRLAAVLAGQGFSGSISRVLLPVPRASYSSSSHLV</sequence>
<evidence type="ECO:0000256" key="4">
    <source>
        <dbReference type="ARBA" id="ARBA00022692"/>
    </source>
</evidence>
<dbReference type="PANTHER" id="PTHR23501:SF12">
    <property type="entry name" value="MAJOR FACILITATOR SUPERFAMILY (MFS) PROFILE DOMAIN-CONTAINING PROTEIN-RELATED"/>
    <property type="match status" value="1"/>
</dbReference>
<name>A0AAN6MXL4_9PEZI</name>
<reference evidence="9" key="1">
    <citation type="journal article" date="2023" name="Mol. Phylogenet. Evol.">
        <title>Genome-scale phylogeny and comparative genomics of the fungal order Sordariales.</title>
        <authorList>
            <person name="Hensen N."/>
            <person name="Bonometti L."/>
            <person name="Westerberg I."/>
            <person name="Brannstrom I.O."/>
            <person name="Guillou S."/>
            <person name="Cros-Aarteil S."/>
            <person name="Calhoun S."/>
            <person name="Haridas S."/>
            <person name="Kuo A."/>
            <person name="Mondo S."/>
            <person name="Pangilinan J."/>
            <person name="Riley R."/>
            <person name="LaButti K."/>
            <person name="Andreopoulos B."/>
            <person name="Lipzen A."/>
            <person name="Chen C."/>
            <person name="Yan M."/>
            <person name="Daum C."/>
            <person name="Ng V."/>
            <person name="Clum A."/>
            <person name="Steindorff A."/>
            <person name="Ohm R.A."/>
            <person name="Martin F."/>
            <person name="Silar P."/>
            <person name="Natvig D.O."/>
            <person name="Lalanne C."/>
            <person name="Gautier V."/>
            <person name="Ament-Velasquez S.L."/>
            <person name="Kruys A."/>
            <person name="Hutchinson M.I."/>
            <person name="Powell A.J."/>
            <person name="Barry K."/>
            <person name="Miller A.N."/>
            <person name="Grigoriev I.V."/>
            <person name="Debuchy R."/>
            <person name="Gladieux P."/>
            <person name="Hiltunen Thoren M."/>
            <person name="Johannesson H."/>
        </authorList>
    </citation>
    <scope>NUCLEOTIDE SEQUENCE [LARGE SCALE GENOMIC DNA]</scope>
    <source>
        <strain evidence="9">CBS 340.73</strain>
    </source>
</reference>
<accession>A0AAN6MXL4</accession>
<dbReference type="Proteomes" id="UP001303473">
    <property type="component" value="Unassembled WGS sequence"/>
</dbReference>
<feature type="non-terminal residue" evidence="8">
    <location>
        <position position="1"/>
    </location>
</feature>
<evidence type="ECO:0000256" key="1">
    <source>
        <dbReference type="ARBA" id="ARBA00004141"/>
    </source>
</evidence>
<dbReference type="PANTHER" id="PTHR23501">
    <property type="entry name" value="MAJOR FACILITATOR SUPERFAMILY"/>
    <property type="match status" value="1"/>
</dbReference>
<keyword evidence="9" id="KW-1185">Reference proteome</keyword>
<feature type="transmembrane region" description="Helical" evidence="7">
    <location>
        <begin position="143"/>
        <end position="164"/>
    </location>
</feature>
<evidence type="ECO:0000256" key="3">
    <source>
        <dbReference type="ARBA" id="ARBA00022448"/>
    </source>
</evidence>
<evidence type="ECO:0000256" key="7">
    <source>
        <dbReference type="SAM" id="Phobius"/>
    </source>
</evidence>
<comment type="subcellular location">
    <subcellularLocation>
        <location evidence="1">Membrane</location>
        <topology evidence="1">Multi-pass membrane protein</topology>
    </subcellularLocation>
</comment>
<evidence type="ECO:0000256" key="5">
    <source>
        <dbReference type="ARBA" id="ARBA00022989"/>
    </source>
</evidence>
<proteinExistence type="inferred from homology"/>
<dbReference type="SUPFAM" id="SSF103473">
    <property type="entry name" value="MFS general substrate transporter"/>
    <property type="match status" value="1"/>
</dbReference>
<keyword evidence="4 7" id="KW-0812">Transmembrane</keyword>
<dbReference type="AlphaFoldDB" id="A0AAN6MXL4"/>
<feature type="transmembrane region" description="Helical" evidence="7">
    <location>
        <begin position="33"/>
        <end position="58"/>
    </location>
</feature>
<protein>
    <submittedName>
        <fullName evidence="8">HC-toxin efflux carrier</fullName>
    </submittedName>
</protein>
<feature type="transmembrane region" description="Helical" evidence="7">
    <location>
        <begin position="205"/>
        <end position="222"/>
    </location>
</feature>
<comment type="caution">
    <text evidence="8">The sequence shown here is derived from an EMBL/GenBank/DDBJ whole genome shotgun (WGS) entry which is preliminary data.</text>
</comment>
<keyword evidence="3" id="KW-0813">Transport</keyword>
<gene>
    <name evidence="8" type="ORF">QBC46DRAFT_423430</name>
</gene>
<evidence type="ECO:0000313" key="8">
    <source>
        <dbReference type="EMBL" id="KAK3935214.1"/>
    </source>
</evidence>
<dbReference type="InterPro" id="IPR036259">
    <property type="entry name" value="MFS_trans_sf"/>
</dbReference>
<dbReference type="GO" id="GO:0022857">
    <property type="term" value="F:transmembrane transporter activity"/>
    <property type="evidence" value="ECO:0007669"/>
    <property type="project" value="TreeGrafter"/>
</dbReference>
<keyword evidence="6 7" id="KW-0472">Membrane</keyword>